<gene>
    <name evidence="8" type="ORF">M6D93_10380</name>
</gene>
<keyword evidence="4" id="KW-0949">S-adenosyl-L-methionine</keyword>
<proteinExistence type="inferred from homology"/>
<dbReference type="InterPro" id="IPR002052">
    <property type="entry name" value="DNA_methylase_N6_adenine_CS"/>
</dbReference>
<dbReference type="PANTHER" id="PTHR45875">
    <property type="entry name" value="METHYLTRANSFERASE N6AMT1"/>
    <property type="match status" value="1"/>
</dbReference>
<dbReference type="GO" id="GO:0008168">
    <property type="term" value="F:methyltransferase activity"/>
    <property type="evidence" value="ECO:0007669"/>
    <property type="project" value="UniProtKB-KW"/>
</dbReference>
<feature type="domain" description="DUF7059" evidence="6">
    <location>
        <begin position="31"/>
        <end position="106"/>
    </location>
</feature>
<accession>A0ABY4QS42</accession>
<dbReference type="CDD" id="cd02440">
    <property type="entry name" value="AdoMet_MTases"/>
    <property type="match status" value="1"/>
</dbReference>
<evidence type="ECO:0000313" key="9">
    <source>
        <dbReference type="Proteomes" id="UP001056336"/>
    </source>
</evidence>
<evidence type="ECO:0000259" key="6">
    <source>
        <dbReference type="Pfam" id="PF23186"/>
    </source>
</evidence>
<dbReference type="Pfam" id="PF23186">
    <property type="entry name" value="DUF7059"/>
    <property type="match status" value="1"/>
</dbReference>
<evidence type="ECO:0000256" key="4">
    <source>
        <dbReference type="ARBA" id="ARBA00022691"/>
    </source>
</evidence>
<dbReference type="InterPro" id="IPR029063">
    <property type="entry name" value="SAM-dependent_MTases_sf"/>
</dbReference>
<dbReference type="InterPro" id="IPR007848">
    <property type="entry name" value="Small_mtfrase_dom"/>
</dbReference>
<dbReference type="Pfam" id="PF05175">
    <property type="entry name" value="MTS"/>
    <property type="match status" value="1"/>
</dbReference>
<reference evidence="8" key="2">
    <citation type="submission" date="2022-05" db="EMBL/GenBank/DDBJ databases">
        <authorList>
            <person name="Kim J.-S."/>
            <person name="Lee K."/>
            <person name="Suh M."/>
            <person name="Eom M."/>
            <person name="Kim J.-S."/>
            <person name="Kim D.-S."/>
            <person name="Ko S.-H."/>
            <person name="Shin Y."/>
            <person name="Lee J.-S."/>
        </authorList>
    </citation>
    <scope>NUCLEOTIDE SEQUENCE</scope>
    <source>
        <strain evidence="8">N237</strain>
    </source>
</reference>
<evidence type="ECO:0000256" key="2">
    <source>
        <dbReference type="ARBA" id="ARBA00022603"/>
    </source>
</evidence>
<evidence type="ECO:0000256" key="1">
    <source>
        <dbReference type="ARBA" id="ARBA00006149"/>
    </source>
</evidence>
<keyword evidence="9" id="KW-1185">Reference proteome</keyword>
<dbReference type="Pfam" id="PF25004">
    <property type="entry name" value="DUF7782"/>
    <property type="match status" value="1"/>
</dbReference>
<dbReference type="InterPro" id="IPR056684">
    <property type="entry name" value="DUF7782"/>
</dbReference>
<comment type="similarity">
    <text evidence="1">Belongs to the eukaryotic/archaeal PrmC-related family.</text>
</comment>
<dbReference type="SUPFAM" id="SSF53335">
    <property type="entry name" value="S-adenosyl-L-methionine-dependent methyltransferases"/>
    <property type="match status" value="1"/>
</dbReference>
<feature type="domain" description="DUF7782" evidence="7">
    <location>
        <begin position="387"/>
        <end position="501"/>
    </location>
</feature>
<dbReference type="InterPro" id="IPR055487">
    <property type="entry name" value="DUF7059"/>
</dbReference>
<dbReference type="GO" id="GO:0032259">
    <property type="term" value="P:methylation"/>
    <property type="evidence" value="ECO:0007669"/>
    <property type="project" value="UniProtKB-KW"/>
</dbReference>
<dbReference type="InterPro" id="IPR052190">
    <property type="entry name" value="Euk-Arch_PrmC-MTase"/>
</dbReference>
<keyword evidence="2 8" id="KW-0489">Methyltransferase</keyword>
<dbReference type="RefSeq" id="WP_249769075.1">
    <property type="nucleotide sequence ID" value="NZ_CP097332.1"/>
</dbReference>
<dbReference type="PROSITE" id="PS00092">
    <property type="entry name" value="N6_MTASE"/>
    <property type="match status" value="1"/>
</dbReference>
<evidence type="ECO:0000259" key="7">
    <source>
        <dbReference type="Pfam" id="PF25004"/>
    </source>
</evidence>
<evidence type="ECO:0000256" key="3">
    <source>
        <dbReference type="ARBA" id="ARBA00022679"/>
    </source>
</evidence>
<reference evidence="8" key="1">
    <citation type="journal article" date="2018" name="Int. J. Syst. Evol. Microbiol.">
        <title>Jatrophihabitans telluris sp. nov., isolated from sediment soil of lava forest wetlands and the emended description of the genus Jatrophihabitans.</title>
        <authorList>
            <person name="Lee K.C."/>
            <person name="Suh M.K."/>
            <person name="Eom M.K."/>
            <person name="Kim K.K."/>
            <person name="Kim J.S."/>
            <person name="Kim D.S."/>
            <person name="Ko S.H."/>
            <person name="Shin Y.K."/>
            <person name="Lee J.S."/>
        </authorList>
    </citation>
    <scope>NUCLEOTIDE SEQUENCE</scope>
    <source>
        <strain evidence="8">N237</strain>
    </source>
</reference>
<protein>
    <submittedName>
        <fullName evidence="8">Methyltransferase</fullName>
    </submittedName>
</protein>
<keyword evidence="3" id="KW-0808">Transferase</keyword>
<evidence type="ECO:0000313" key="8">
    <source>
        <dbReference type="EMBL" id="UQX86718.1"/>
    </source>
</evidence>
<feature type="domain" description="Methyltransferase small" evidence="5">
    <location>
        <begin position="153"/>
        <end position="235"/>
    </location>
</feature>
<organism evidence="8 9">
    <name type="scientific">Jatrophihabitans telluris</name>
    <dbReference type="NCBI Taxonomy" id="2038343"/>
    <lineage>
        <taxon>Bacteria</taxon>
        <taxon>Bacillati</taxon>
        <taxon>Actinomycetota</taxon>
        <taxon>Actinomycetes</taxon>
        <taxon>Jatrophihabitantales</taxon>
        <taxon>Jatrophihabitantaceae</taxon>
        <taxon>Jatrophihabitans</taxon>
    </lineage>
</organism>
<dbReference type="PANTHER" id="PTHR45875:SF1">
    <property type="entry name" value="METHYLTRANSFERASE N6AMT1"/>
    <property type="match status" value="1"/>
</dbReference>
<sequence>MYGAPRPLLPQADLMMLTEALNRWFSSVATSQALGLAGQAALARGDLDGAARAVRDAGPTGTWVRLFVLGAAVGEAEAAAAISPWSVDAAVAVGVLERRAGQVHAALDVRPYSEAGGPDWWVVSDLGADVRPGVLRPDHVLGIGAAATTLAQATMRAPVARALDIGTGCGVQSLHLSRYAGSITATDISERALRMAAATAAINGIDLDLRRGSLLEPVAGERFDAIVCNPPFIVGPGFSVDDGGFTYRDSGMAGDSVSEALVRGLPALLNPGGRAQLLANWAVTGEEEWSSRLQRWLTDSRCAAWVWQREVADPAEYVSLWLRDSGEQPGSPAWTRRYEAWLDWFETEGVLAVGMGLVSMVRTGEAASVVCEDLPQAYEPFAGDEIEAWFYRHRWLGARDDAQLLRERVTPAAGLVLEDRSLLGTEGWVSALTQLRQSGGLRWELEVDPAMAGLVAATASGLPLGALVDVLAATNAVDPGELAGIASPMLRDLVQRGFLLPVAQN</sequence>
<dbReference type="Gene3D" id="3.40.50.150">
    <property type="entry name" value="Vaccinia Virus protein VP39"/>
    <property type="match status" value="1"/>
</dbReference>
<name>A0ABY4QS42_9ACTN</name>
<dbReference type="EMBL" id="CP097332">
    <property type="protein sequence ID" value="UQX86718.1"/>
    <property type="molecule type" value="Genomic_DNA"/>
</dbReference>
<dbReference type="Proteomes" id="UP001056336">
    <property type="component" value="Chromosome"/>
</dbReference>
<evidence type="ECO:0000259" key="5">
    <source>
        <dbReference type="Pfam" id="PF05175"/>
    </source>
</evidence>